<evidence type="ECO:0000256" key="2">
    <source>
        <dbReference type="ARBA" id="ARBA00022670"/>
    </source>
</evidence>
<dbReference type="InterPro" id="IPR001478">
    <property type="entry name" value="PDZ"/>
</dbReference>
<evidence type="ECO:0000259" key="7">
    <source>
        <dbReference type="PROSITE" id="PS50106"/>
    </source>
</evidence>
<dbReference type="InterPro" id="IPR036034">
    <property type="entry name" value="PDZ_sf"/>
</dbReference>
<dbReference type="InterPro" id="IPR029045">
    <property type="entry name" value="ClpP/crotonase-like_dom_sf"/>
</dbReference>
<evidence type="ECO:0000256" key="3">
    <source>
        <dbReference type="ARBA" id="ARBA00022801"/>
    </source>
</evidence>
<dbReference type="Gene3D" id="3.90.226.10">
    <property type="entry name" value="2-enoyl-CoA Hydratase, Chain A, domain 1"/>
    <property type="match status" value="1"/>
</dbReference>
<keyword evidence="6" id="KW-0812">Transmembrane</keyword>
<keyword evidence="6" id="KW-1133">Transmembrane helix</keyword>
<organism evidence="8 9">
    <name type="scientific">Megasphaera elsdenii</name>
    <dbReference type="NCBI Taxonomy" id="907"/>
    <lineage>
        <taxon>Bacteria</taxon>
        <taxon>Bacillati</taxon>
        <taxon>Bacillota</taxon>
        <taxon>Negativicutes</taxon>
        <taxon>Veillonellales</taxon>
        <taxon>Veillonellaceae</taxon>
        <taxon>Megasphaera</taxon>
    </lineage>
</organism>
<dbReference type="PANTHER" id="PTHR32060:SF30">
    <property type="entry name" value="CARBOXY-TERMINAL PROCESSING PROTEASE CTPA"/>
    <property type="match status" value="1"/>
</dbReference>
<keyword evidence="4 5" id="KW-0720">Serine protease</keyword>
<dbReference type="CDD" id="cd06782">
    <property type="entry name" value="cpPDZ_CPP-like"/>
    <property type="match status" value="1"/>
</dbReference>
<evidence type="ECO:0000256" key="5">
    <source>
        <dbReference type="RuleBase" id="RU004404"/>
    </source>
</evidence>
<dbReference type="SUPFAM" id="SSF52096">
    <property type="entry name" value="ClpP/crotonase"/>
    <property type="match status" value="1"/>
</dbReference>
<protein>
    <submittedName>
        <fullName evidence="8">S41 family peptidase</fullName>
    </submittedName>
</protein>
<dbReference type="GO" id="GO:0030288">
    <property type="term" value="C:outer membrane-bounded periplasmic space"/>
    <property type="evidence" value="ECO:0007669"/>
    <property type="project" value="TreeGrafter"/>
</dbReference>
<dbReference type="InterPro" id="IPR005151">
    <property type="entry name" value="Tail-specific_protease"/>
</dbReference>
<evidence type="ECO:0000256" key="6">
    <source>
        <dbReference type="SAM" id="Phobius"/>
    </source>
</evidence>
<dbReference type="OrthoDB" id="9812068at2"/>
<dbReference type="InterPro" id="IPR041489">
    <property type="entry name" value="PDZ_6"/>
</dbReference>
<dbReference type="InterPro" id="IPR055210">
    <property type="entry name" value="CtpA/B_N"/>
</dbReference>
<dbReference type="FunFam" id="2.30.42.10:FF:000063">
    <property type="entry name" value="Peptidase, S41 family"/>
    <property type="match status" value="1"/>
</dbReference>
<dbReference type="GO" id="GO:0008236">
    <property type="term" value="F:serine-type peptidase activity"/>
    <property type="evidence" value="ECO:0007669"/>
    <property type="project" value="UniProtKB-KW"/>
</dbReference>
<name>A0A2S0M8E5_MEGEL</name>
<feature type="transmembrane region" description="Helical" evidence="6">
    <location>
        <begin position="16"/>
        <end position="38"/>
    </location>
</feature>
<accession>A0A2S0M8E5</accession>
<dbReference type="Proteomes" id="UP000238358">
    <property type="component" value="Chromosome"/>
</dbReference>
<dbReference type="GO" id="GO:0004175">
    <property type="term" value="F:endopeptidase activity"/>
    <property type="evidence" value="ECO:0007669"/>
    <property type="project" value="TreeGrafter"/>
</dbReference>
<dbReference type="AlphaFoldDB" id="A0A2S0M8E5"/>
<dbReference type="PANTHER" id="PTHR32060">
    <property type="entry name" value="TAIL-SPECIFIC PROTEASE"/>
    <property type="match status" value="1"/>
</dbReference>
<dbReference type="GO" id="GO:0007165">
    <property type="term" value="P:signal transduction"/>
    <property type="evidence" value="ECO:0007669"/>
    <property type="project" value="TreeGrafter"/>
</dbReference>
<evidence type="ECO:0000256" key="1">
    <source>
        <dbReference type="ARBA" id="ARBA00009179"/>
    </source>
</evidence>
<dbReference type="InterPro" id="IPR004447">
    <property type="entry name" value="Peptidase_S41A"/>
</dbReference>
<evidence type="ECO:0000313" key="8">
    <source>
        <dbReference type="EMBL" id="AVO27751.1"/>
    </source>
</evidence>
<comment type="similarity">
    <text evidence="1 5">Belongs to the peptidase S41A family.</text>
</comment>
<dbReference type="SMART" id="SM00228">
    <property type="entry name" value="PDZ"/>
    <property type="match status" value="1"/>
</dbReference>
<dbReference type="SUPFAM" id="SSF50156">
    <property type="entry name" value="PDZ domain-like"/>
    <property type="match status" value="1"/>
</dbReference>
<evidence type="ECO:0000313" key="9">
    <source>
        <dbReference type="Proteomes" id="UP000238358"/>
    </source>
</evidence>
<keyword evidence="6" id="KW-0472">Membrane</keyword>
<sequence>MGKHSLRQTWENVRRPLGYVCSGMIIMIVAMVGLFWYYTGRPSSMFEFFRTLEIIESHYAEDVDKNAIFDGALKGMVSTLGDKHSTYLGGDLYKDFSAQMSGTYAGIGVYIASTDDGILIAGVMEGSPAEEAGLQRGDILVSIDGTSVADYKLEDVSQHIRGPVDTSVDLVVRRDGEEKSFTVQRRQIHVPTVAGKMVDGTDVGYIRIAVFSEGTADDFTKEFTKLREQGMNKLILDLRDNPGGIVEQAVGVASNFVPPDSTIVSYTEQDGKVDQYTAQGTEDPIPLVVLVNENSASASEIIAGAVQDMKLGPIVGVKTYGKGTVQGVFPVDSSSAVKVTVAKYRTTNGREIDGVGIEPDVVVPLTPSDPEDSQFEKALEIIREK</sequence>
<dbReference type="SMART" id="SM00245">
    <property type="entry name" value="TSPc"/>
    <property type="match status" value="1"/>
</dbReference>
<dbReference type="Pfam" id="PF22694">
    <property type="entry name" value="CtpB_N-like"/>
    <property type="match status" value="1"/>
</dbReference>
<dbReference type="PROSITE" id="PS50106">
    <property type="entry name" value="PDZ"/>
    <property type="match status" value="1"/>
</dbReference>
<reference evidence="8 9" key="1">
    <citation type="journal article" date="2018" name="Genome Announc.">
        <title>Complete genomes of two Megasphaera elsdenii strains, NCIMB 702410 and ATCC 25940.</title>
        <authorList>
            <person name="Hatmaker E.A."/>
            <person name="O'Dell K."/>
            <person name="Riley L.A."/>
            <person name="Klingeman D.M."/>
            <person name="Guss A.M."/>
        </authorList>
    </citation>
    <scope>NUCLEOTIDE SEQUENCE [LARGE SCALE GENOMIC DNA]</scope>
    <source>
        <strain evidence="8 9">NCIMB702410</strain>
    </source>
</reference>
<dbReference type="Pfam" id="PF03572">
    <property type="entry name" value="Peptidase_S41"/>
    <property type="match status" value="1"/>
</dbReference>
<evidence type="ECO:0000256" key="4">
    <source>
        <dbReference type="ARBA" id="ARBA00022825"/>
    </source>
</evidence>
<dbReference type="NCBIfam" id="TIGR00225">
    <property type="entry name" value="prc"/>
    <property type="match status" value="1"/>
</dbReference>
<proteinExistence type="inferred from homology"/>
<feature type="domain" description="PDZ" evidence="7">
    <location>
        <begin position="101"/>
        <end position="175"/>
    </location>
</feature>
<dbReference type="Pfam" id="PF17820">
    <property type="entry name" value="PDZ_6"/>
    <property type="match status" value="1"/>
</dbReference>
<gene>
    <name evidence="8" type="ORF">C6Y28_09065</name>
</gene>
<keyword evidence="2 5" id="KW-0645">Protease</keyword>
<dbReference type="CDD" id="cd07560">
    <property type="entry name" value="Peptidase_S41_CPP"/>
    <property type="match status" value="1"/>
</dbReference>
<dbReference type="Gene3D" id="3.30.750.44">
    <property type="match status" value="1"/>
</dbReference>
<keyword evidence="3 5" id="KW-0378">Hydrolase</keyword>
<dbReference type="Gene3D" id="2.30.42.10">
    <property type="match status" value="1"/>
</dbReference>
<dbReference type="RefSeq" id="WP_022497801.1">
    <property type="nucleotide sequence ID" value="NZ_CALDUZ010000002.1"/>
</dbReference>
<dbReference type="EMBL" id="CP027569">
    <property type="protein sequence ID" value="AVO27751.1"/>
    <property type="molecule type" value="Genomic_DNA"/>
</dbReference>
<dbReference type="GO" id="GO:0006508">
    <property type="term" value="P:proteolysis"/>
    <property type="evidence" value="ECO:0007669"/>
    <property type="project" value="UniProtKB-KW"/>
</dbReference>